<keyword evidence="2" id="KW-1185">Reference proteome</keyword>
<dbReference type="SUPFAM" id="SSF51126">
    <property type="entry name" value="Pectin lyase-like"/>
    <property type="match status" value="1"/>
</dbReference>
<dbReference type="Gene3D" id="2.160.20.10">
    <property type="entry name" value="Single-stranded right-handed beta-helix, Pectin lyase-like"/>
    <property type="match status" value="1"/>
</dbReference>
<dbReference type="Proteomes" id="UP000282028">
    <property type="component" value="Unassembled WGS sequence"/>
</dbReference>
<dbReference type="AlphaFoldDB" id="A0A3M8C8A6"/>
<accession>A0A3M8C8A6</accession>
<dbReference type="RefSeq" id="WP_122909673.1">
    <property type="nucleotide sequence ID" value="NZ_CBCSBE010000006.1"/>
</dbReference>
<protein>
    <submittedName>
        <fullName evidence="1">Uncharacterized protein</fullName>
    </submittedName>
</protein>
<dbReference type="EMBL" id="RHHR01000027">
    <property type="protein sequence ID" value="RNB71946.1"/>
    <property type="molecule type" value="Genomic_DNA"/>
</dbReference>
<dbReference type="InterPro" id="IPR011050">
    <property type="entry name" value="Pectin_lyase_fold/virulence"/>
</dbReference>
<proteinExistence type="predicted"/>
<dbReference type="InterPro" id="IPR012334">
    <property type="entry name" value="Pectin_lyas_fold"/>
</dbReference>
<name>A0A3M8C8A6_9BACL</name>
<sequence>MKWEQVKNWPWKRILIGTAVLSSITASTSFGTYAYFTSQVDDSTTFAAGTLEISLGQSNLKFQADSDQPFLPGVRFEKGLTVSNESDVPVKYALLAEKASGDDIVYDQLVVEIQSDSSVLYHGRVSTLSQANVIIPELGKGESDQLQFSVYLPESTGNEVQQKSAEVNFGFLATQQENGEYFAQGGPVMTFRPEDLSGKQLMETMKLADKVSEEDASMTFILAEGTYDLGGLELPENITWKAAPGQEGKVVIEADELQVSNASFEGIRFEGNGTGLVIGSNISFRACTFGSGFETAIQTAAVDGESETIEGLTIKGSTFEGAQTAILLEQTIKAVLIADNTFGGGEHAVVIANDKETQVQIVGNDFTKVNKHAVESGGVRVGDGIDGFKEIATEESETKKLALHLHKADLYLENNKYE</sequence>
<evidence type="ECO:0000313" key="1">
    <source>
        <dbReference type="EMBL" id="RNB71946.1"/>
    </source>
</evidence>
<organism evidence="1 2">
    <name type="scientific">Brevibacillus invocatus</name>
    <dbReference type="NCBI Taxonomy" id="173959"/>
    <lineage>
        <taxon>Bacteria</taxon>
        <taxon>Bacillati</taxon>
        <taxon>Bacillota</taxon>
        <taxon>Bacilli</taxon>
        <taxon>Bacillales</taxon>
        <taxon>Paenibacillaceae</taxon>
        <taxon>Brevibacillus</taxon>
    </lineage>
</organism>
<evidence type="ECO:0000313" key="2">
    <source>
        <dbReference type="Proteomes" id="UP000282028"/>
    </source>
</evidence>
<gene>
    <name evidence="1" type="ORF">EDM52_14370</name>
</gene>
<dbReference type="OrthoDB" id="2462512at2"/>
<comment type="caution">
    <text evidence="1">The sequence shown here is derived from an EMBL/GenBank/DDBJ whole genome shotgun (WGS) entry which is preliminary data.</text>
</comment>
<reference evidence="1 2" key="1">
    <citation type="submission" date="2018-10" db="EMBL/GenBank/DDBJ databases">
        <title>Phylogenomics of Brevibacillus.</title>
        <authorList>
            <person name="Dunlap C."/>
        </authorList>
    </citation>
    <scope>NUCLEOTIDE SEQUENCE [LARGE SCALE GENOMIC DNA]</scope>
    <source>
        <strain evidence="1 2">JCM 12215</strain>
    </source>
</reference>